<organism evidence="2 3">
    <name type="scientific">Ferroplasma acidiphilum</name>
    <dbReference type="NCBI Taxonomy" id="74969"/>
    <lineage>
        <taxon>Archaea</taxon>
        <taxon>Methanobacteriati</taxon>
        <taxon>Thermoplasmatota</taxon>
        <taxon>Thermoplasmata</taxon>
        <taxon>Thermoplasmatales</taxon>
        <taxon>Ferroplasmaceae</taxon>
        <taxon>Ferroplasma</taxon>
    </lineage>
</organism>
<protein>
    <submittedName>
        <fullName evidence="2">Nucleotidyltransferase family protein</fullName>
    </submittedName>
</protein>
<dbReference type="Proteomes" id="UP000546917">
    <property type="component" value="Unassembled WGS sequence"/>
</dbReference>
<dbReference type="InterPro" id="IPR050486">
    <property type="entry name" value="Mannose-1P_guanyltransferase"/>
</dbReference>
<name>A0A7K4FNT1_9ARCH</name>
<evidence type="ECO:0000259" key="1">
    <source>
        <dbReference type="Pfam" id="PF00483"/>
    </source>
</evidence>
<evidence type="ECO:0000313" key="3">
    <source>
        <dbReference type="Proteomes" id="UP000546917"/>
    </source>
</evidence>
<dbReference type="EMBL" id="JABGBP010000276">
    <property type="protein sequence ID" value="NOL60674.1"/>
    <property type="molecule type" value="Genomic_DNA"/>
</dbReference>
<feature type="domain" description="Nucleotidyl transferase" evidence="1">
    <location>
        <begin position="3"/>
        <end position="229"/>
    </location>
</feature>
<sequence>MIGAILAGGYGKRLKPITDRIPKALVEIKDNYTIMDRQLFDFKNIGITDVYILSGYLSEVIEERYKNYKDMNIHYLREDKPMGTLFSLSNLMKNINEDAIVRNGDTVTDINFRSFVEFSKSRDYDVVMYVTKMQSPYGIVEFSGDKVDNFREKPELNHYINAGLYYIKKSGFEAFFRKYMEKDIEKSVFPYLVNNNRMGVYCEDALWLGIDSEKDLGTIKELYKGREDTAYGYLKTLYFDEGKSIVEYYIRSGENVEIKAGKILKIDAGTGYIENDTDKKYSRGQVIRTGDTTLLYAYENTIIEEISI</sequence>
<dbReference type="SUPFAM" id="SSF53448">
    <property type="entry name" value="Nucleotide-diphospho-sugar transferases"/>
    <property type="match status" value="1"/>
</dbReference>
<gene>
    <name evidence="2" type="ORF">HLB00_07510</name>
</gene>
<keyword evidence="2" id="KW-0808">Transferase</keyword>
<comment type="caution">
    <text evidence="2">The sequence shown here is derived from an EMBL/GenBank/DDBJ whole genome shotgun (WGS) entry which is preliminary data.</text>
</comment>
<accession>A0A7K4FNT1</accession>
<evidence type="ECO:0000313" key="2">
    <source>
        <dbReference type="EMBL" id="NOL60674.1"/>
    </source>
</evidence>
<dbReference type="Gene3D" id="3.90.550.10">
    <property type="entry name" value="Spore Coat Polysaccharide Biosynthesis Protein SpsA, Chain A"/>
    <property type="match status" value="1"/>
</dbReference>
<dbReference type="InterPro" id="IPR029044">
    <property type="entry name" value="Nucleotide-diphossugar_trans"/>
</dbReference>
<dbReference type="PANTHER" id="PTHR22572">
    <property type="entry name" value="SUGAR-1-PHOSPHATE GUANYL TRANSFERASE"/>
    <property type="match status" value="1"/>
</dbReference>
<dbReference type="InterPro" id="IPR005835">
    <property type="entry name" value="NTP_transferase_dom"/>
</dbReference>
<dbReference type="Pfam" id="PF00483">
    <property type="entry name" value="NTP_transferase"/>
    <property type="match status" value="1"/>
</dbReference>
<proteinExistence type="predicted"/>
<dbReference type="GeneID" id="84218006"/>
<dbReference type="CDD" id="cd04181">
    <property type="entry name" value="NTP_transferase"/>
    <property type="match status" value="1"/>
</dbReference>
<dbReference type="GO" id="GO:0016740">
    <property type="term" value="F:transferase activity"/>
    <property type="evidence" value="ECO:0007669"/>
    <property type="project" value="UniProtKB-KW"/>
</dbReference>
<dbReference type="RefSeq" id="WP_171481842.1">
    <property type="nucleotide sequence ID" value="NZ_CP133600.1"/>
</dbReference>
<dbReference type="AlphaFoldDB" id="A0A7K4FNT1"/>
<reference evidence="2 3" key="1">
    <citation type="submission" date="2020-05" db="EMBL/GenBank/DDBJ databases">
        <authorList>
            <person name="Zhang R."/>
        </authorList>
    </citation>
    <scope>NUCLEOTIDE SEQUENCE [LARGE SCALE GENOMIC DNA]</scope>
    <source>
        <strain evidence="2 3">DSM 28986</strain>
    </source>
</reference>